<dbReference type="InterPro" id="IPR029030">
    <property type="entry name" value="Caspase-like_dom_sf"/>
</dbReference>
<dbReference type="InterPro" id="IPR036179">
    <property type="entry name" value="Ig-like_dom_sf"/>
</dbReference>
<evidence type="ECO:0000259" key="6">
    <source>
        <dbReference type="PROSITE" id="PS50835"/>
    </source>
</evidence>
<dbReference type="Proteomes" id="UP000596742">
    <property type="component" value="Unassembled WGS sequence"/>
</dbReference>
<evidence type="ECO:0000256" key="2">
    <source>
        <dbReference type="ARBA" id="ARBA00022490"/>
    </source>
</evidence>
<name>A0A8B6DCT9_MYTGA</name>
<dbReference type="Pfam" id="PF16095">
    <property type="entry name" value="COR-A"/>
    <property type="match status" value="1"/>
</dbReference>
<comment type="caution">
    <text evidence="7">The sequence shown here is derived from an EMBL/GenBank/DDBJ whole genome shotgun (WGS) entry which is preliminary data.</text>
</comment>
<accession>A0A8B6DCT9</accession>
<dbReference type="SUPFAM" id="SSF52540">
    <property type="entry name" value="P-loop containing nucleoside triphosphate hydrolases"/>
    <property type="match status" value="1"/>
</dbReference>
<organism evidence="7 8">
    <name type="scientific">Mytilus galloprovincialis</name>
    <name type="common">Mediterranean mussel</name>
    <dbReference type="NCBI Taxonomy" id="29158"/>
    <lineage>
        <taxon>Eukaryota</taxon>
        <taxon>Metazoa</taxon>
        <taxon>Spiralia</taxon>
        <taxon>Lophotrochozoa</taxon>
        <taxon>Mollusca</taxon>
        <taxon>Bivalvia</taxon>
        <taxon>Autobranchia</taxon>
        <taxon>Pteriomorphia</taxon>
        <taxon>Mytilida</taxon>
        <taxon>Mytiloidea</taxon>
        <taxon>Mytilidae</taxon>
        <taxon>Mytilinae</taxon>
        <taxon>Mytilus</taxon>
    </lineage>
</organism>
<comment type="subcellular location">
    <subcellularLocation>
        <location evidence="1">Cytoplasm</location>
    </subcellularLocation>
</comment>
<protein>
    <recommendedName>
        <fullName evidence="6">Ig-like domain-containing protein</fullName>
    </recommendedName>
</protein>
<dbReference type="PANTHER" id="PTHR35971">
    <property type="entry name" value="SI:DKEY-31G6.6"/>
    <property type="match status" value="1"/>
</dbReference>
<evidence type="ECO:0000256" key="5">
    <source>
        <dbReference type="ARBA" id="ARBA00023157"/>
    </source>
</evidence>
<evidence type="ECO:0000313" key="8">
    <source>
        <dbReference type="Proteomes" id="UP000596742"/>
    </source>
</evidence>
<evidence type="ECO:0000256" key="4">
    <source>
        <dbReference type="ARBA" id="ARBA00022737"/>
    </source>
</evidence>
<dbReference type="InterPro" id="IPR027417">
    <property type="entry name" value="P-loop_NTPase"/>
</dbReference>
<dbReference type="Pfam" id="PF07679">
    <property type="entry name" value="I-set"/>
    <property type="match status" value="2"/>
</dbReference>
<keyword evidence="5" id="KW-1015">Disulfide bond</keyword>
<dbReference type="PANTHER" id="PTHR35971:SF5">
    <property type="entry name" value="OBSCURIN LIKE CYTOSKELETAL ADAPTOR 1"/>
    <property type="match status" value="1"/>
</dbReference>
<dbReference type="Pfam" id="PF08477">
    <property type="entry name" value="Roc"/>
    <property type="match status" value="1"/>
</dbReference>
<dbReference type="InterPro" id="IPR036388">
    <property type="entry name" value="WH-like_DNA-bd_sf"/>
</dbReference>
<dbReference type="CDD" id="cd00096">
    <property type="entry name" value="Ig"/>
    <property type="match status" value="2"/>
</dbReference>
<dbReference type="Gene3D" id="3.40.50.1460">
    <property type="match status" value="1"/>
</dbReference>
<sequence length="1026" mass="119952">PFLEEPNDIQCIEGEDAILTCKLRPDCPPVNWLENGKEIINNEKYIISMEDTHPKLKIKNTTEIDSGDYYLQVGKFSKKIQLNIIDPFLDEPNDIHCIEGEDAILTCKLRPDMPPVNWLKNGREIIHNEKYIISTEDTQHKLTIKNTIESDSGDYNAQVGKFSKKIQLNITELQMKISKDKRNTYMEAIESGIEIRQYVRVQVIGKDRVGKTSLVRRLLYLEDGKYDGKSTDGIEINRKCQIRRNDGAWFVGEVDTQKEMMRRIGLAVDGKQAKTVTHLVEDTETTQNKQIPIASTKDIFQKTENKLTDQEPLLSRQKNRETETLNVVPTIYDDTTYADNTPAVTTKNEDENELSKDDKMMSQTHIEKNPELTDNHVITADQITDLVIKKMDEIISSSKMDKEKKESGDLVECGIWDFAGQKDYYATHQTFFTPYAIYLLVVDIEDDIKPITHDEDDCTCIGDYVDFWFDSVHCFCKDHSADKLSPPVLMVCTGTDKFEKVKDRQTKYEDKFLDTVGKHTKFNHRRGIYFLSNTHFKKEDIDEINRLRKHISNIAFEMNYFAEKLPTKWIQLETVLEVLKEDSPIHVYSWDNLLKISHKNLVEEGELLAFLNYQHKIGNIIFFDDIREYIILRPEWLVKCFRCLVCDCNIEKRNYNLISPTTWNQLKISGELPDTLIDQLFQKEPELKFADHKTHLLNVMEKFDIVIKPQFKDTSTDKCQKSDSYYLPCMIENSSSYKSILDTFIPKSIDVSITPWLVFEFEFLPLAYFNHILFYYIRKYEVCKVKALYRGKAVFYLDELSKFIICFSRNAVSVQIWRWDVLEDNVYQTVLNELCDIIETIQGKLRHTISYSIKVKCKTGDFSKSEDRIPLKDVNDREVYFCDEHCIPHSMDDIRSSWFKHHDRYYRKPDQKGLVLIVDLSHSDIGYSSFDKQVIQDMQNLSNFFKEELKYQVEFSRNSMTKTEQQNYFMEINRTYLVENSQDYHSFICVIMGYGDEGGIQTTDIPITIEEIYQIFKSKPGGKFNG</sequence>
<dbReference type="Gene3D" id="3.40.50.300">
    <property type="entry name" value="P-loop containing nucleotide triphosphate hydrolases"/>
    <property type="match status" value="1"/>
</dbReference>
<dbReference type="InterPro" id="IPR013098">
    <property type="entry name" value="Ig_I-set"/>
</dbReference>
<feature type="non-terminal residue" evidence="7">
    <location>
        <position position="1026"/>
    </location>
</feature>
<keyword evidence="8" id="KW-1185">Reference proteome</keyword>
<evidence type="ECO:0000256" key="1">
    <source>
        <dbReference type="ARBA" id="ARBA00004496"/>
    </source>
</evidence>
<dbReference type="SMART" id="SM00409">
    <property type="entry name" value="IG"/>
    <property type="match status" value="2"/>
</dbReference>
<dbReference type="PROSITE" id="PS50835">
    <property type="entry name" value="IG_LIKE"/>
    <property type="match status" value="2"/>
</dbReference>
<dbReference type="EMBL" id="UYJE01003203">
    <property type="protein sequence ID" value="VDI17323.1"/>
    <property type="molecule type" value="Genomic_DNA"/>
</dbReference>
<dbReference type="Gene3D" id="2.60.40.10">
    <property type="entry name" value="Immunoglobulins"/>
    <property type="match status" value="2"/>
</dbReference>
<dbReference type="InterPro" id="IPR032171">
    <property type="entry name" value="COR-A"/>
</dbReference>
<dbReference type="Gene3D" id="1.10.10.10">
    <property type="entry name" value="Winged helix-like DNA-binding domain superfamily/Winged helix DNA-binding domain"/>
    <property type="match status" value="1"/>
</dbReference>
<reference evidence="7" key="1">
    <citation type="submission" date="2018-11" db="EMBL/GenBank/DDBJ databases">
        <authorList>
            <person name="Alioto T."/>
            <person name="Alioto T."/>
        </authorList>
    </citation>
    <scope>NUCLEOTIDE SEQUENCE</scope>
</reference>
<dbReference type="InterPro" id="IPR003599">
    <property type="entry name" value="Ig_sub"/>
</dbReference>
<dbReference type="SUPFAM" id="SSF48726">
    <property type="entry name" value="Immunoglobulin"/>
    <property type="match status" value="2"/>
</dbReference>
<gene>
    <name evidence="7" type="ORF">MGAL_10B055751</name>
</gene>
<dbReference type="Gene3D" id="3.30.70.1390">
    <property type="entry name" value="ROC domain from the Parkinson's disease-associated leucine-rich repeat kinase 2"/>
    <property type="match status" value="1"/>
</dbReference>
<dbReference type="InterPro" id="IPR052385">
    <property type="entry name" value="Obscurin/Obscurin-like_Reg"/>
</dbReference>
<evidence type="ECO:0000313" key="7">
    <source>
        <dbReference type="EMBL" id="VDI17323.1"/>
    </source>
</evidence>
<dbReference type="OrthoDB" id="6114177at2759"/>
<keyword evidence="4" id="KW-0677">Repeat</keyword>
<dbReference type="SUPFAM" id="SSF52129">
    <property type="entry name" value="Caspase-like"/>
    <property type="match status" value="1"/>
</dbReference>
<dbReference type="GO" id="GO:0005737">
    <property type="term" value="C:cytoplasm"/>
    <property type="evidence" value="ECO:0007669"/>
    <property type="project" value="UniProtKB-SubCell"/>
</dbReference>
<dbReference type="InterPro" id="IPR007110">
    <property type="entry name" value="Ig-like_dom"/>
</dbReference>
<dbReference type="AlphaFoldDB" id="A0A8B6DCT9"/>
<dbReference type="InterPro" id="IPR013783">
    <property type="entry name" value="Ig-like_fold"/>
</dbReference>
<evidence type="ECO:0000256" key="3">
    <source>
        <dbReference type="ARBA" id="ARBA00022553"/>
    </source>
</evidence>
<keyword evidence="2" id="KW-0963">Cytoplasm</keyword>
<keyword evidence="3" id="KW-0597">Phosphoprotein</keyword>
<feature type="domain" description="Ig-like" evidence="6">
    <location>
        <begin position="1"/>
        <end position="81"/>
    </location>
</feature>
<proteinExistence type="predicted"/>
<feature type="domain" description="Ig-like" evidence="6">
    <location>
        <begin position="87"/>
        <end position="167"/>
    </location>
</feature>